<accession>A0A0V0SQ51</accession>
<dbReference type="AlphaFoldDB" id="A0A0V0SQ51"/>
<dbReference type="Proteomes" id="UP000055048">
    <property type="component" value="Unassembled WGS sequence"/>
</dbReference>
<protein>
    <submittedName>
        <fullName evidence="1">Uncharacterized protein</fullName>
    </submittedName>
</protein>
<reference evidence="1 2" key="1">
    <citation type="submission" date="2015-01" db="EMBL/GenBank/DDBJ databases">
        <title>Evolution of Trichinella species and genotypes.</title>
        <authorList>
            <person name="Korhonen P.K."/>
            <person name="Edoardo P."/>
            <person name="Giuseppe L.R."/>
            <person name="Gasser R.B."/>
        </authorList>
    </citation>
    <scope>NUCLEOTIDE SEQUENCE [LARGE SCALE GENOMIC DNA]</scope>
    <source>
        <strain evidence="1">ISS417</strain>
    </source>
</reference>
<evidence type="ECO:0000313" key="1">
    <source>
        <dbReference type="EMBL" id="KRX28858.1"/>
    </source>
</evidence>
<gene>
    <name evidence="1" type="ORF">T05_9763</name>
</gene>
<keyword evidence="2" id="KW-1185">Reference proteome</keyword>
<evidence type="ECO:0000313" key="2">
    <source>
        <dbReference type="Proteomes" id="UP000055048"/>
    </source>
</evidence>
<comment type="caution">
    <text evidence="1">The sequence shown here is derived from an EMBL/GenBank/DDBJ whole genome shotgun (WGS) entry which is preliminary data.</text>
</comment>
<organism evidence="1 2">
    <name type="scientific">Trichinella murrelli</name>
    <dbReference type="NCBI Taxonomy" id="144512"/>
    <lineage>
        <taxon>Eukaryota</taxon>
        <taxon>Metazoa</taxon>
        <taxon>Ecdysozoa</taxon>
        <taxon>Nematoda</taxon>
        <taxon>Enoplea</taxon>
        <taxon>Dorylaimia</taxon>
        <taxon>Trichinellida</taxon>
        <taxon>Trichinellidae</taxon>
        <taxon>Trichinella</taxon>
    </lineage>
</organism>
<proteinExistence type="predicted"/>
<sequence length="41" mass="4729">MNDQQHCEDLADMQPMLLPVVVCIKSPYDSNVIHVHTSTRY</sequence>
<name>A0A0V0SQ51_9BILA</name>
<dbReference type="EMBL" id="JYDJ01003934">
    <property type="protein sequence ID" value="KRX28858.1"/>
    <property type="molecule type" value="Genomic_DNA"/>
</dbReference>